<sequence length="485" mass="56323">MRIVKQVIQGIAKPLTHICNLSFKTGKFPRKMKIAKVIPLYKTGDKHHFTNYRPVSLLPQFSKILKKLFADRLNKFINKHNLLTDSQYGFRPNRSTSLAVIELIEKITNSLDQKNYAAGVFIDLKKAFDTINHNRLINKLERYGIRGVILNWLRSYLHNRQQFVKLGEYTSSCLDIACGVPQGSVLGPIIFILYINDICKTSNILQFVLFADDTNIFCTGEDLQQLLELITSEMSKLKRWFDNNKLSLNLSKTKIMFGNCKLNNDVNVKIDGVNIERVYVNKFLGVTIDHKLCWKPHIKHVKSKLSRSISVLCKAKHILDHKSLHILYCSMILPYLNYCVEVWGTTYKSSLLPLVTLEKRAIRTINKAEYYDHTNLLFLHSRTIKFIDLVDYQVAQIMFKARNKLLPGNIHELFFDREGGYNLREKLNFKMLAVRTTLKSQCISIGGVKLWNGMNTELKHCPNMIQFKNMYKAMIFKRYRDEGEL</sequence>
<dbReference type="InterPro" id="IPR043502">
    <property type="entry name" value="DNA/RNA_pol_sf"/>
</dbReference>
<proteinExistence type="predicted"/>
<dbReference type="InParanoid" id="A0A3Q3EDH9"/>
<dbReference type="PANTHER" id="PTHR33332">
    <property type="entry name" value="REVERSE TRANSCRIPTASE DOMAIN-CONTAINING PROTEIN"/>
    <property type="match status" value="1"/>
</dbReference>
<dbReference type="CDD" id="cd01650">
    <property type="entry name" value="RT_nLTR_like"/>
    <property type="match status" value="1"/>
</dbReference>
<evidence type="ECO:0000313" key="2">
    <source>
        <dbReference type="Ensembl" id="ENSLBEP00000004111.1"/>
    </source>
</evidence>
<evidence type="ECO:0000313" key="3">
    <source>
        <dbReference type="Proteomes" id="UP000261660"/>
    </source>
</evidence>
<dbReference type="AlphaFoldDB" id="A0A3Q3EDH9"/>
<evidence type="ECO:0000259" key="1">
    <source>
        <dbReference type="PROSITE" id="PS50878"/>
    </source>
</evidence>
<keyword evidence="3" id="KW-1185">Reference proteome</keyword>
<dbReference type="PROSITE" id="PS50878">
    <property type="entry name" value="RT_POL"/>
    <property type="match status" value="1"/>
</dbReference>
<dbReference type="Ensembl" id="ENSLBET00000004325.1">
    <property type="protein sequence ID" value="ENSLBEP00000004111.1"/>
    <property type="gene ID" value="ENSLBEG00000003172.1"/>
</dbReference>
<dbReference type="Pfam" id="PF00078">
    <property type="entry name" value="RVT_1"/>
    <property type="match status" value="1"/>
</dbReference>
<accession>A0A3Q3EDH9</accession>
<organism evidence="2 3">
    <name type="scientific">Labrus bergylta</name>
    <name type="common">ballan wrasse</name>
    <dbReference type="NCBI Taxonomy" id="56723"/>
    <lineage>
        <taxon>Eukaryota</taxon>
        <taxon>Metazoa</taxon>
        <taxon>Chordata</taxon>
        <taxon>Craniata</taxon>
        <taxon>Vertebrata</taxon>
        <taxon>Euteleostomi</taxon>
        <taxon>Actinopterygii</taxon>
        <taxon>Neopterygii</taxon>
        <taxon>Teleostei</taxon>
        <taxon>Neoteleostei</taxon>
        <taxon>Acanthomorphata</taxon>
        <taxon>Eupercaria</taxon>
        <taxon>Labriformes</taxon>
        <taxon>Labridae</taxon>
        <taxon>Labrus</taxon>
    </lineage>
</organism>
<name>A0A3Q3EDH9_9LABR</name>
<dbReference type="GeneTree" id="ENSGT01060000248530"/>
<reference evidence="2" key="1">
    <citation type="submission" date="2025-08" db="UniProtKB">
        <authorList>
            <consortium name="Ensembl"/>
        </authorList>
    </citation>
    <scope>IDENTIFICATION</scope>
</reference>
<dbReference type="InterPro" id="IPR000477">
    <property type="entry name" value="RT_dom"/>
</dbReference>
<dbReference type="STRING" id="56723.ENSLBEP00000004111"/>
<reference evidence="2" key="2">
    <citation type="submission" date="2025-09" db="UniProtKB">
        <authorList>
            <consortium name="Ensembl"/>
        </authorList>
    </citation>
    <scope>IDENTIFICATION</scope>
</reference>
<protein>
    <recommendedName>
        <fullName evidence="1">Reverse transcriptase domain-containing protein</fullName>
    </recommendedName>
</protein>
<dbReference type="SUPFAM" id="SSF56672">
    <property type="entry name" value="DNA/RNA polymerases"/>
    <property type="match status" value="1"/>
</dbReference>
<feature type="domain" description="Reverse transcriptase" evidence="1">
    <location>
        <begin position="21"/>
        <end position="288"/>
    </location>
</feature>
<dbReference type="Proteomes" id="UP000261660">
    <property type="component" value="Unplaced"/>
</dbReference>